<evidence type="ECO:0000313" key="5">
    <source>
        <dbReference type="Proteomes" id="UP000509383"/>
    </source>
</evidence>
<dbReference type="InterPro" id="IPR041685">
    <property type="entry name" value="AAA_GajA/Old/RecF-like"/>
</dbReference>
<evidence type="ECO:0000313" key="4">
    <source>
        <dbReference type="EMBL" id="GJN56064.1"/>
    </source>
</evidence>
<dbReference type="PANTHER" id="PTHR43581:SF2">
    <property type="entry name" value="EXCINUCLEASE ATPASE SUBUNIT"/>
    <property type="match status" value="1"/>
</dbReference>
<evidence type="ECO:0000259" key="1">
    <source>
        <dbReference type="Pfam" id="PF13175"/>
    </source>
</evidence>
<organism evidence="3 5">
    <name type="scientific">Pseudomonas tohonis</name>
    <dbReference type="NCBI Taxonomy" id="2725477"/>
    <lineage>
        <taxon>Bacteria</taxon>
        <taxon>Pseudomonadati</taxon>
        <taxon>Pseudomonadota</taxon>
        <taxon>Gammaproteobacteria</taxon>
        <taxon>Pseudomonadales</taxon>
        <taxon>Pseudomonadaceae</taxon>
        <taxon>Pseudomonas</taxon>
    </lineage>
</organism>
<name>A0A6J4E7W6_9PSED</name>
<dbReference type="Proteomes" id="UP000509383">
    <property type="component" value="Chromosome"/>
</dbReference>
<dbReference type="KEGG" id="ptw:TUM18999_40680"/>
<gene>
    <name evidence="3" type="ORF">TUM18999_40680</name>
    <name evidence="4" type="ORF">TUM20286_58160</name>
</gene>
<dbReference type="Pfam" id="PF13175">
    <property type="entry name" value="AAA_15"/>
    <property type="match status" value="1"/>
</dbReference>
<dbReference type="Pfam" id="PF13304">
    <property type="entry name" value="AAA_21"/>
    <property type="match status" value="1"/>
</dbReference>
<dbReference type="PANTHER" id="PTHR43581">
    <property type="entry name" value="ATP/GTP PHOSPHATASE"/>
    <property type="match status" value="1"/>
</dbReference>
<dbReference type="Gene3D" id="3.40.50.300">
    <property type="entry name" value="P-loop containing nucleotide triphosphate hydrolases"/>
    <property type="match status" value="2"/>
</dbReference>
<dbReference type="InterPro" id="IPR003959">
    <property type="entry name" value="ATPase_AAA_core"/>
</dbReference>
<dbReference type="EMBL" id="BQKM01000024">
    <property type="protein sequence ID" value="GJN56064.1"/>
    <property type="molecule type" value="Genomic_DNA"/>
</dbReference>
<evidence type="ECO:0000259" key="2">
    <source>
        <dbReference type="Pfam" id="PF13304"/>
    </source>
</evidence>
<dbReference type="AlphaFoldDB" id="A0A6J4E7W6"/>
<sequence>MKGIRLEKIIIENFKKIERQTISVKPITAIVGGNASGKSSILQAAQLYTAICQASFKSVKRTGTVDVFKTLANEDIIYRPTATILDLRYKEPASQTKSFKLGFECTITTEDEKEKTSQLSVHISRGKNANLALDHEGDLSLMPGIGNQKKPFSILTPGLSGIPIKEEWRTKGALDAAAMHGDANLYLRTLLDHLFTQDLDENNIEKWNNESIDLDGLPEKSSWKLFSKLLDECYSGARLYITHNKNRDRYININVYYLDSYFTLDMASTGMLQVIQILAYACFYNPPLLLLDEPDAHLHADSQTRLHSALKALTDNTNTRILLATHSPQLIQLLQHDENASVVWLSEGKEVKVNPGQQPAIPILMELGALNLGAEAFYPRNKIILLTEDKDTRLVKLLAAANTKENIAAISYNGCNNLQGARQLALILRTLRPDAKIVIHRDRDFRTDSEIKFEKLIFDAWLKSEETDSIHEIFTHGNDIEHSFIDPRHLETALKKIANPEIIEKATTEALALSRDDIIGKIRSARAVIKERLYDSDRMKNKKSLRKGAGIPDIPPSDKHFLPKDGRTPLSIQQCHGKSAFRSLMSEIHKLVKGDSKAIEKAVTCNSPHLQNKDWTDALRL</sequence>
<dbReference type="InterPro" id="IPR027417">
    <property type="entry name" value="P-loop_NTPase"/>
</dbReference>
<dbReference type="RefSeq" id="WP_173178890.1">
    <property type="nucleotide sequence ID" value="NZ_AP023189.1"/>
</dbReference>
<accession>A0A6J4E7W6</accession>
<proteinExistence type="predicted"/>
<evidence type="ECO:0000313" key="3">
    <source>
        <dbReference type="EMBL" id="BCG25877.1"/>
    </source>
</evidence>
<dbReference type="SUPFAM" id="SSF52540">
    <property type="entry name" value="P-loop containing nucleoside triphosphate hydrolases"/>
    <property type="match status" value="1"/>
</dbReference>
<dbReference type="GO" id="GO:0005524">
    <property type="term" value="F:ATP binding"/>
    <property type="evidence" value="ECO:0007669"/>
    <property type="project" value="InterPro"/>
</dbReference>
<protein>
    <submittedName>
        <fullName evidence="3">Uncharacterized protein</fullName>
    </submittedName>
</protein>
<dbReference type="Proteomes" id="UP001054892">
    <property type="component" value="Unassembled WGS sequence"/>
</dbReference>
<dbReference type="GO" id="GO:0016887">
    <property type="term" value="F:ATP hydrolysis activity"/>
    <property type="evidence" value="ECO:0007669"/>
    <property type="project" value="InterPro"/>
</dbReference>
<evidence type="ECO:0000313" key="6">
    <source>
        <dbReference type="Proteomes" id="UP001054892"/>
    </source>
</evidence>
<feature type="domain" description="Endonuclease GajA/Old nuclease/RecF-like AAA" evidence="1">
    <location>
        <begin position="6"/>
        <end position="46"/>
    </location>
</feature>
<feature type="domain" description="ATPase AAA-type core" evidence="2">
    <location>
        <begin position="263"/>
        <end position="331"/>
    </location>
</feature>
<reference evidence="3 5" key="1">
    <citation type="submission" date="2020-05" db="EMBL/GenBank/DDBJ databases">
        <title>Characterization of novel class B3 metallo-beta-lactamase from novel Pseudomonas species.</title>
        <authorList>
            <person name="Yamada K."/>
            <person name="Aoki K."/>
            <person name="Ishii Y."/>
        </authorList>
    </citation>
    <scope>NUCLEOTIDE SEQUENCE [LARGE SCALE GENOMIC DNA]</scope>
    <source>
        <strain evidence="3 5">TUM18999</strain>
        <strain evidence="4 6">TUM20286</strain>
    </source>
</reference>
<dbReference type="EMBL" id="AP023189">
    <property type="protein sequence ID" value="BCG25877.1"/>
    <property type="molecule type" value="Genomic_DNA"/>
</dbReference>
<dbReference type="CDD" id="cd00267">
    <property type="entry name" value="ABC_ATPase"/>
    <property type="match status" value="1"/>
</dbReference>
<dbReference type="InterPro" id="IPR051396">
    <property type="entry name" value="Bact_Antivir_Def_Nuclease"/>
</dbReference>
<keyword evidence="6" id="KW-1185">Reference proteome</keyword>